<evidence type="ECO:0000313" key="2">
    <source>
        <dbReference type="EMBL" id="KRX12193.1"/>
    </source>
</evidence>
<protein>
    <submittedName>
        <fullName evidence="2">Uncharacterized protein</fullName>
    </submittedName>
</protein>
<accession>A0A0V0RCH3</accession>
<proteinExistence type="predicted"/>
<organism evidence="2 3">
    <name type="scientific">Trichinella nelsoni</name>
    <dbReference type="NCBI Taxonomy" id="6336"/>
    <lineage>
        <taxon>Eukaryota</taxon>
        <taxon>Metazoa</taxon>
        <taxon>Ecdysozoa</taxon>
        <taxon>Nematoda</taxon>
        <taxon>Enoplea</taxon>
        <taxon>Dorylaimia</taxon>
        <taxon>Trichinellida</taxon>
        <taxon>Trichinellidae</taxon>
        <taxon>Trichinella</taxon>
    </lineage>
</organism>
<feature type="compositionally biased region" description="Polar residues" evidence="1">
    <location>
        <begin position="21"/>
        <end position="39"/>
    </location>
</feature>
<evidence type="ECO:0000313" key="3">
    <source>
        <dbReference type="Proteomes" id="UP000054630"/>
    </source>
</evidence>
<dbReference type="Proteomes" id="UP000054630">
    <property type="component" value="Unassembled WGS sequence"/>
</dbReference>
<comment type="caution">
    <text evidence="2">The sequence shown here is derived from an EMBL/GenBank/DDBJ whole genome shotgun (WGS) entry which is preliminary data.</text>
</comment>
<feature type="region of interest" description="Disordered" evidence="1">
    <location>
        <begin position="20"/>
        <end position="49"/>
    </location>
</feature>
<dbReference type="EMBL" id="JYDL01000657">
    <property type="protein sequence ID" value="KRX12193.1"/>
    <property type="molecule type" value="Genomic_DNA"/>
</dbReference>
<evidence type="ECO:0000256" key="1">
    <source>
        <dbReference type="SAM" id="MobiDB-lite"/>
    </source>
</evidence>
<sequence length="103" mass="11498">MTRFIRPVCMSDSYVNHKLTLKTSSPPRTSISAPNSVTHPQPLPSPPQSLSQSIFYKIAAANVALSCILGFPHSYRELKETIKQLKILYLPITFGVSEKRLRG</sequence>
<keyword evidence="3" id="KW-1185">Reference proteome</keyword>
<gene>
    <name evidence="2" type="ORF">T07_7404</name>
</gene>
<dbReference type="AlphaFoldDB" id="A0A0V0RCH3"/>
<reference evidence="2 3" key="1">
    <citation type="submission" date="2015-01" db="EMBL/GenBank/DDBJ databases">
        <title>Evolution of Trichinella species and genotypes.</title>
        <authorList>
            <person name="Korhonen P.K."/>
            <person name="Edoardo P."/>
            <person name="Giuseppe L.R."/>
            <person name="Gasser R.B."/>
        </authorList>
    </citation>
    <scope>NUCLEOTIDE SEQUENCE [LARGE SCALE GENOMIC DNA]</scope>
    <source>
        <strain evidence="2">ISS37</strain>
    </source>
</reference>
<name>A0A0V0RCH3_9BILA</name>